<organism evidence="1 2">
    <name type="scientific">Ostreococcus lucimarinus (strain CCE9901)</name>
    <dbReference type="NCBI Taxonomy" id="436017"/>
    <lineage>
        <taxon>Eukaryota</taxon>
        <taxon>Viridiplantae</taxon>
        <taxon>Chlorophyta</taxon>
        <taxon>Mamiellophyceae</taxon>
        <taxon>Mamiellales</taxon>
        <taxon>Bathycoccaceae</taxon>
        <taxon>Ostreococcus</taxon>
    </lineage>
</organism>
<dbReference type="Proteomes" id="UP000001568">
    <property type="component" value="Chromosome 20"/>
</dbReference>
<sequence>MKGFESFEAYRDAFAQATLDIAALPEGKKLTGARQIVILPGIEPGISGLRLERLVRRSVVCAFRHSWL</sequence>
<proteinExistence type="predicted"/>
<dbReference type="RefSeq" id="XP_001422643.1">
    <property type="nucleotide sequence ID" value="XM_001422606.1"/>
</dbReference>
<reference evidence="1 2" key="1">
    <citation type="journal article" date="2007" name="Proc. Natl. Acad. Sci. U.S.A.">
        <title>The tiny eukaryote Ostreococcus provides genomic insights into the paradox of plankton speciation.</title>
        <authorList>
            <person name="Palenik B."/>
            <person name="Grimwood J."/>
            <person name="Aerts A."/>
            <person name="Rouze P."/>
            <person name="Salamov A."/>
            <person name="Putnam N."/>
            <person name="Dupont C."/>
            <person name="Jorgensen R."/>
            <person name="Derelle E."/>
            <person name="Rombauts S."/>
            <person name="Zhou K."/>
            <person name="Otillar R."/>
            <person name="Merchant S.S."/>
            <person name="Podell S."/>
            <person name="Gaasterland T."/>
            <person name="Napoli C."/>
            <person name="Gendler K."/>
            <person name="Manuell A."/>
            <person name="Tai V."/>
            <person name="Vallon O."/>
            <person name="Piganeau G."/>
            <person name="Jancek S."/>
            <person name="Heijde M."/>
            <person name="Jabbari K."/>
            <person name="Bowler C."/>
            <person name="Lohr M."/>
            <person name="Robbens S."/>
            <person name="Werner G."/>
            <person name="Dubchak I."/>
            <person name="Pazour G.J."/>
            <person name="Ren Q."/>
            <person name="Paulsen I."/>
            <person name="Delwiche C."/>
            <person name="Schmutz J."/>
            <person name="Rokhsar D."/>
            <person name="Van de Peer Y."/>
            <person name="Moreau H."/>
            <person name="Grigoriev I.V."/>
        </authorList>
    </citation>
    <scope>NUCLEOTIDE SEQUENCE [LARGE SCALE GENOMIC DNA]</scope>
    <source>
        <strain evidence="1 2">CCE9901</strain>
    </source>
</reference>
<accession>A4SAP3</accession>
<dbReference type="HOGENOM" id="CLU_2798519_0_0_1"/>
<dbReference type="Gramene" id="ABP00960">
    <property type="protein sequence ID" value="ABP00960"/>
    <property type="gene ID" value="OSTLU_29331"/>
</dbReference>
<dbReference type="GeneID" id="5006700"/>
<evidence type="ECO:0000313" key="1">
    <source>
        <dbReference type="EMBL" id="ABP00960.1"/>
    </source>
</evidence>
<keyword evidence="2" id="KW-1185">Reference proteome</keyword>
<dbReference type="KEGG" id="olu:OSTLU_29331"/>
<name>A4SAP3_OSTLU</name>
<dbReference type="EMBL" id="CP000600">
    <property type="protein sequence ID" value="ABP00960.1"/>
    <property type="molecule type" value="Genomic_DNA"/>
</dbReference>
<dbReference type="AlphaFoldDB" id="A4SAP3"/>
<evidence type="ECO:0000313" key="2">
    <source>
        <dbReference type="Proteomes" id="UP000001568"/>
    </source>
</evidence>
<protein>
    <submittedName>
        <fullName evidence="1">Uncharacterized protein</fullName>
    </submittedName>
</protein>
<gene>
    <name evidence="1" type="ORF">OSTLU_29331</name>
</gene>